<accession>A0A7Y3RK67</accession>
<proteinExistence type="inferred from homology"/>
<dbReference type="EC" id="1.-.-.-" evidence="7"/>
<dbReference type="InterPro" id="IPR000415">
    <property type="entry name" value="Nitroreductase-like"/>
</dbReference>
<feature type="binding site" evidence="8">
    <location>
        <position position="48"/>
    </location>
    <ligand>
        <name>FMN</name>
        <dbReference type="ChEBI" id="CHEBI:58210"/>
        <note>ligand shared between dimeric partners</note>
    </ligand>
</feature>
<dbReference type="AlphaFoldDB" id="A0A7Y3RK67"/>
<evidence type="ECO:0000256" key="1">
    <source>
        <dbReference type="ARBA" id="ARBA00007118"/>
    </source>
</evidence>
<evidence type="ECO:0000259" key="10">
    <source>
        <dbReference type="Pfam" id="PF00881"/>
    </source>
</evidence>
<dbReference type="PANTHER" id="PTHR43821">
    <property type="entry name" value="NAD(P)H NITROREDUCTASE YDJA-RELATED"/>
    <property type="match status" value="1"/>
</dbReference>
<evidence type="ECO:0000256" key="8">
    <source>
        <dbReference type="PIRSR" id="PIRSR000232-1"/>
    </source>
</evidence>
<reference evidence="11 12" key="1">
    <citation type="submission" date="2020-05" db="EMBL/GenBank/DDBJ databases">
        <title>Parvularcula mediterraneae sp. nov., isolated from polypropylene straw from shallow seawater of the seashore of Laganas in Zakynthos island, Greece.</title>
        <authorList>
            <person name="Szabo I."/>
            <person name="Al-Omari J."/>
            <person name="Rado J."/>
            <person name="Szerdahelyi G.S."/>
        </authorList>
    </citation>
    <scope>NUCLEOTIDE SEQUENCE [LARGE SCALE GENOMIC DNA]</scope>
    <source>
        <strain evidence="11 12">ZS-1/3</strain>
    </source>
</reference>
<comment type="cofactor">
    <cofactor evidence="8">
        <name>FMN</name>
        <dbReference type="ChEBI" id="CHEBI:58210"/>
    </cofactor>
    <text evidence="8">Binds 1 FMN per subunit.</text>
</comment>
<dbReference type="Gene3D" id="3.40.109.10">
    <property type="entry name" value="NADH Oxidase"/>
    <property type="match status" value="1"/>
</dbReference>
<keyword evidence="4 7" id="KW-0521">NADP</keyword>
<evidence type="ECO:0000256" key="7">
    <source>
        <dbReference type="PIRNR" id="PIRNR000232"/>
    </source>
</evidence>
<name>A0A7Y3RK67_9PROT</name>
<dbReference type="GO" id="GO:0016491">
    <property type="term" value="F:oxidoreductase activity"/>
    <property type="evidence" value="ECO:0007669"/>
    <property type="project" value="UniProtKB-UniRule"/>
</dbReference>
<dbReference type="EMBL" id="JABFCX010000002">
    <property type="protein sequence ID" value="NNU15041.1"/>
    <property type="molecule type" value="Genomic_DNA"/>
</dbReference>
<dbReference type="SUPFAM" id="SSF55469">
    <property type="entry name" value="FMN-dependent nitroreductase-like"/>
    <property type="match status" value="1"/>
</dbReference>
<keyword evidence="6 7" id="KW-0520">NAD</keyword>
<feature type="region of interest" description="Disordered" evidence="9">
    <location>
        <begin position="181"/>
        <end position="200"/>
    </location>
</feature>
<dbReference type="PANTHER" id="PTHR43821:SF1">
    <property type="entry name" value="NAD(P)H NITROREDUCTASE YDJA-RELATED"/>
    <property type="match status" value="1"/>
</dbReference>
<feature type="binding site" description="in other chain" evidence="8">
    <location>
        <begin position="17"/>
        <end position="19"/>
    </location>
    <ligand>
        <name>FMN</name>
        <dbReference type="ChEBI" id="CHEBI:58210"/>
        <note>ligand shared between dimeric partners</note>
    </ligand>
</feature>
<dbReference type="InterPro" id="IPR029479">
    <property type="entry name" value="Nitroreductase"/>
</dbReference>
<comment type="caution">
    <text evidence="11">The sequence shown here is derived from an EMBL/GenBank/DDBJ whole genome shotgun (WGS) entry which is preliminary data.</text>
</comment>
<evidence type="ECO:0000256" key="9">
    <source>
        <dbReference type="SAM" id="MobiDB-lite"/>
    </source>
</evidence>
<keyword evidence="3 7" id="KW-0288">FMN</keyword>
<feature type="binding site" description="in other chain" evidence="8">
    <location>
        <begin position="142"/>
        <end position="144"/>
    </location>
    <ligand>
        <name>FMN</name>
        <dbReference type="ChEBI" id="CHEBI:58210"/>
        <note>ligand shared between dimeric partners</note>
    </ligand>
</feature>
<evidence type="ECO:0000256" key="6">
    <source>
        <dbReference type="ARBA" id="ARBA00023027"/>
    </source>
</evidence>
<comment type="similarity">
    <text evidence="1 7">Belongs to the nitroreductase family.</text>
</comment>
<organism evidence="11 12">
    <name type="scientific">Parvularcula mediterranea</name>
    <dbReference type="NCBI Taxonomy" id="2732508"/>
    <lineage>
        <taxon>Bacteria</taxon>
        <taxon>Pseudomonadati</taxon>
        <taxon>Pseudomonadota</taxon>
        <taxon>Alphaproteobacteria</taxon>
        <taxon>Parvularculales</taxon>
        <taxon>Parvularculaceae</taxon>
        <taxon>Parvularcula</taxon>
    </lineage>
</organism>
<dbReference type="InterPro" id="IPR026021">
    <property type="entry name" value="YdjA-like"/>
</dbReference>
<keyword evidence="2 7" id="KW-0285">Flavoprotein</keyword>
<evidence type="ECO:0000256" key="3">
    <source>
        <dbReference type="ARBA" id="ARBA00022643"/>
    </source>
</evidence>
<keyword evidence="12" id="KW-1185">Reference proteome</keyword>
<dbReference type="Pfam" id="PF00881">
    <property type="entry name" value="Nitroreductase"/>
    <property type="match status" value="1"/>
</dbReference>
<feature type="domain" description="Nitroreductase" evidence="10">
    <location>
        <begin position="28"/>
        <end position="172"/>
    </location>
</feature>
<gene>
    <name evidence="11" type="ORF">HK107_01720</name>
</gene>
<evidence type="ECO:0000256" key="5">
    <source>
        <dbReference type="ARBA" id="ARBA00023002"/>
    </source>
</evidence>
<evidence type="ECO:0000256" key="2">
    <source>
        <dbReference type="ARBA" id="ARBA00022630"/>
    </source>
</evidence>
<sequence length="200" mass="22107">MEAPRLREETLHYLAHRRSLTAAQMQGPGPTSEEVDALLRIAARVPDHRRVHPFRFIVFEGEARSRFGDILESAYAKKEGTEDPACLKIERERFERAPVVVAVVSAVNKEHKTPEWEQILTAGAVAQNLVIAAGAAGFAAQWLTEWYAYDEGVLEAAGLKGDERLAGWVYLGTPADAPKERARMDASALTERWSSPPSQG</sequence>
<feature type="binding site" evidence="8">
    <location>
        <position position="44"/>
    </location>
    <ligand>
        <name>FMN</name>
        <dbReference type="ChEBI" id="CHEBI:58210"/>
        <note>ligand shared between dimeric partners</note>
    </ligand>
</feature>
<dbReference type="Proteomes" id="UP000536835">
    <property type="component" value="Unassembled WGS sequence"/>
</dbReference>
<protein>
    <recommendedName>
        <fullName evidence="7">Putative NAD(P)H nitroreductase</fullName>
        <ecNumber evidence="7">1.-.-.-</ecNumber>
    </recommendedName>
</protein>
<keyword evidence="5 7" id="KW-0560">Oxidoreductase</keyword>
<dbReference type="InterPro" id="IPR052530">
    <property type="entry name" value="NAD(P)H_nitroreductase"/>
</dbReference>
<dbReference type="PIRSF" id="PIRSF000232">
    <property type="entry name" value="YdjA"/>
    <property type="match status" value="1"/>
</dbReference>
<evidence type="ECO:0000313" key="11">
    <source>
        <dbReference type="EMBL" id="NNU15041.1"/>
    </source>
</evidence>
<evidence type="ECO:0000313" key="12">
    <source>
        <dbReference type="Proteomes" id="UP000536835"/>
    </source>
</evidence>
<evidence type="ECO:0000256" key="4">
    <source>
        <dbReference type="ARBA" id="ARBA00022857"/>
    </source>
</evidence>